<gene>
    <name evidence="2" type="ORF">C8A05DRAFT_20591</name>
</gene>
<feature type="region of interest" description="Disordered" evidence="1">
    <location>
        <begin position="414"/>
        <end position="563"/>
    </location>
</feature>
<feature type="region of interest" description="Disordered" evidence="1">
    <location>
        <begin position="180"/>
        <end position="206"/>
    </location>
</feature>
<proteinExistence type="predicted"/>
<sequence length="563" mass="59506">MAGGVQGMAFAAAGALPPAVAAANKENPGGFCWAADVEARSAHFFDQFVELGADSDAEASGLDQFSGGVHFSPHWGMGGDVIMAAAAPGGQHQGFLVPGQVHQNDNNNNSVVSNLSATSRDPRHRQNHLHHHLDRATTSMAGYSVDGDLDGLPHCGSISDSELLKLEGLTMRSPRMRMPQLSASEPASPPSKNHNHHRNNTPRKPAGLLETLCSKIRGKAAAVQDKGAKQGKPSPLLTVPVMSTAQLQPEPAKASAQARPRPQQLSLSKTPLPSPPLTSSGLSHHQTAAVTTTGGSDASFVNGFLDDPFMADGGLLSGGQFVPPLQLNGRTMPQTALQTPLMDGGWQLPMATAAPTVGAKAVWVRPYFAGDNGPSWWDGTATPSGDPMDTDPFPGGPPSYHPIEGRVNLLQLQHHHQQQHFEYPAPPGTDDYPSTLLMHMPQLRGMPPSVLHDPPSTTTTSTTTPRASRARPRPRAPSSGVRHHQYAPGLSPRKGRTATTTASSGSRRCSVSPGPRAAATTGENGRLHRRSASLQTLQSQTTADPTIRKRRSWATARRASSTS</sequence>
<feature type="non-terminal residue" evidence="2">
    <location>
        <position position="563"/>
    </location>
</feature>
<evidence type="ECO:0000256" key="1">
    <source>
        <dbReference type="SAM" id="MobiDB-lite"/>
    </source>
</evidence>
<feature type="region of interest" description="Disordered" evidence="1">
    <location>
        <begin position="246"/>
        <end position="290"/>
    </location>
</feature>
<organism evidence="2 3">
    <name type="scientific">Staphylotrichum tortipilum</name>
    <dbReference type="NCBI Taxonomy" id="2831512"/>
    <lineage>
        <taxon>Eukaryota</taxon>
        <taxon>Fungi</taxon>
        <taxon>Dikarya</taxon>
        <taxon>Ascomycota</taxon>
        <taxon>Pezizomycotina</taxon>
        <taxon>Sordariomycetes</taxon>
        <taxon>Sordariomycetidae</taxon>
        <taxon>Sordariales</taxon>
        <taxon>Chaetomiaceae</taxon>
        <taxon>Staphylotrichum</taxon>
    </lineage>
</organism>
<feature type="compositionally biased region" description="Low complexity" evidence="1">
    <location>
        <begin position="553"/>
        <end position="563"/>
    </location>
</feature>
<feature type="compositionally biased region" description="Low complexity" evidence="1">
    <location>
        <begin position="454"/>
        <end position="467"/>
    </location>
</feature>
<feature type="compositionally biased region" description="Low complexity" evidence="1">
    <location>
        <begin position="497"/>
        <end position="508"/>
    </location>
</feature>
<reference evidence="2" key="1">
    <citation type="journal article" date="2023" name="Mol. Phylogenet. Evol.">
        <title>Genome-scale phylogeny and comparative genomics of the fungal order Sordariales.</title>
        <authorList>
            <person name="Hensen N."/>
            <person name="Bonometti L."/>
            <person name="Westerberg I."/>
            <person name="Brannstrom I.O."/>
            <person name="Guillou S."/>
            <person name="Cros-Aarteil S."/>
            <person name="Calhoun S."/>
            <person name="Haridas S."/>
            <person name="Kuo A."/>
            <person name="Mondo S."/>
            <person name="Pangilinan J."/>
            <person name="Riley R."/>
            <person name="LaButti K."/>
            <person name="Andreopoulos B."/>
            <person name="Lipzen A."/>
            <person name="Chen C."/>
            <person name="Yan M."/>
            <person name="Daum C."/>
            <person name="Ng V."/>
            <person name="Clum A."/>
            <person name="Steindorff A."/>
            <person name="Ohm R.A."/>
            <person name="Martin F."/>
            <person name="Silar P."/>
            <person name="Natvig D.O."/>
            <person name="Lalanne C."/>
            <person name="Gautier V."/>
            <person name="Ament-Velasquez S.L."/>
            <person name="Kruys A."/>
            <person name="Hutchinson M.I."/>
            <person name="Powell A.J."/>
            <person name="Barry K."/>
            <person name="Miller A.N."/>
            <person name="Grigoriev I.V."/>
            <person name="Debuchy R."/>
            <person name="Gladieux P."/>
            <person name="Hiltunen Thoren M."/>
            <person name="Johannesson H."/>
        </authorList>
    </citation>
    <scope>NUCLEOTIDE SEQUENCE</scope>
    <source>
        <strain evidence="2">CBS 103.79</strain>
    </source>
</reference>
<name>A0AAN6RLN9_9PEZI</name>
<feature type="compositionally biased region" description="Polar residues" evidence="1">
    <location>
        <begin position="532"/>
        <end position="544"/>
    </location>
</feature>
<evidence type="ECO:0000313" key="2">
    <source>
        <dbReference type="EMBL" id="KAK3896432.1"/>
    </source>
</evidence>
<reference evidence="2" key="2">
    <citation type="submission" date="2023-05" db="EMBL/GenBank/DDBJ databases">
        <authorList>
            <consortium name="Lawrence Berkeley National Laboratory"/>
            <person name="Steindorff A."/>
            <person name="Hensen N."/>
            <person name="Bonometti L."/>
            <person name="Westerberg I."/>
            <person name="Brannstrom I.O."/>
            <person name="Guillou S."/>
            <person name="Cros-Aarteil S."/>
            <person name="Calhoun S."/>
            <person name="Haridas S."/>
            <person name="Kuo A."/>
            <person name="Mondo S."/>
            <person name="Pangilinan J."/>
            <person name="Riley R."/>
            <person name="Labutti K."/>
            <person name="Andreopoulos B."/>
            <person name="Lipzen A."/>
            <person name="Chen C."/>
            <person name="Yanf M."/>
            <person name="Daum C."/>
            <person name="Ng V."/>
            <person name="Clum A."/>
            <person name="Ohm R."/>
            <person name="Martin F."/>
            <person name="Silar P."/>
            <person name="Natvig D."/>
            <person name="Lalanne C."/>
            <person name="Gautier V."/>
            <person name="Ament-Velasquez S.L."/>
            <person name="Kruys A."/>
            <person name="Hutchinson M.I."/>
            <person name="Powell A.J."/>
            <person name="Barry K."/>
            <person name="Miller A.N."/>
            <person name="Grigoriev I.V."/>
            <person name="Debuchy R."/>
            <person name="Gladieux P."/>
            <person name="Thoren M.H."/>
            <person name="Johannesson H."/>
        </authorList>
    </citation>
    <scope>NUCLEOTIDE SEQUENCE</scope>
    <source>
        <strain evidence="2">CBS 103.79</strain>
    </source>
</reference>
<dbReference type="EMBL" id="MU856658">
    <property type="protein sequence ID" value="KAK3896432.1"/>
    <property type="molecule type" value="Genomic_DNA"/>
</dbReference>
<dbReference type="AlphaFoldDB" id="A0AAN6RLN9"/>
<dbReference type="Proteomes" id="UP001303889">
    <property type="component" value="Unassembled WGS sequence"/>
</dbReference>
<comment type="caution">
    <text evidence="2">The sequence shown here is derived from an EMBL/GenBank/DDBJ whole genome shotgun (WGS) entry which is preliminary data.</text>
</comment>
<protein>
    <submittedName>
        <fullName evidence="2">Uncharacterized protein</fullName>
    </submittedName>
</protein>
<feature type="compositionally biased region" description="Low complexity" evidence="1">
    <location>
        <begin position="262"/>
        <end position="283"/>
    </location>
</feature>
<evidence type="ECO:0000313" key="3">
    <source>
        <dbReference type="Proteomes" id="UP001303889"/>
    </source>
</evidence>
<keyword evidence="3" id="KW-1185">Reference proteome</keyword>
<accession>A0AAN6RLN9</accession>